<protein>
    <submittedName>
        <fullName evidence="1">Uncharacterized protein</fullName>
    </submittedName>
</protein>
<dbReference type="Proteomes" id="UP000050525">
    <property type="component" value="Unassembled WGS sequence"/>
</dbReference>
<keyword evidence="2" id="KW-1185">Reference proteome</keyword>
<reference evidence="1 2" key="1">
    <citation type="journal article" date="2012" name="Genome Biol.">
        <title>Sequencing three crocodilian genomes to illuminate the evolution of archosaurs and amniotes.</title>
        <authorList>
            <person name="St John J.A."/>
            <person name="Braun E.L."/>
            <person name="Isberg S.R."/>
            <person name="Miles L.G."/>
            <person name="Chong A.Y."/>
            <person name="Gongora J."/>
            <person name="Dalzell P."/>
            <person name="Moran C."/>
            <person name="Bed'hom B."/>
            <person name="Abzhanov A."/>
            <person name="Burgess S.C."/>
            <person name="Cooksey A.M."/>
            <person name="Castoe T.A."/>
            <person name="Crawford N.G."/>
            <person name="Densmore L.D."/>
            <person name="Drew J.C."/>
            <person name="Edwards S.V."/>
            <person name="Faircloth B.C."/>
            <person name="Fujita M.K."/>
            <person name="Greenwold M.J."/>
            <person name="Hoffmann F.G."/>
            <person name="Howard J.M."/>
            <person name="Iguchi T."/>
            <person name="Janes D.E."/>
            <person name="Khan S.Y."/>
            <person name="Kohno S."/>
            <person name="de Koning A.J."/>
            <person name="Lance S.L."/>
            <person name="McCarthy F.M."/>
            <person name="McCormack J.E."/>
            <person name="Merchant M.E."/>
            <person name="Peterson D.G."/>
            <person name="Pollock D.D."/>
            <person name="Pourmand N."/>
            <person name="Raney B.J."/>
            <person name="Roessler K.A."/>
            <person name="Sanford J.R."/>
            <person name="Sawyer R.H."/>
            <person name="Schmidt C.J."/>
            <person name="Triplett E.W."/>
            <person name="Tuberville T.D."/>
            <person name="Venegas-Anaya M."/>
            <person name="Howard J.T."/>
            <person name="Jarvis E.D."/>
            <person name="Guillette L.J.Jr."/>
            <person name="Glenn T.C."/>
            <person name="Green R.E."/>
            <person name="Ray D.A."/>
        </authorList>
    </citation>
    <scope>NUCLEOTIDE SEQUENCE [LARGE SCALE GENOMIC DNA]</scope>
    <source>
        <strain evidence="1">KSC_2009_1</strain>
    </source>
</reference>
<name>A0A151MJT5_ALLMI</name>
<organism evidence="1 2">
    <name type="scientific">Alligator mississippiensis</name>
    <name type="common">American alligator</name>
    <dbReference type="NCBI Taxonomy" id="8496"/>
    <lineage>
        <taxon>Eukaryota</taxon>
        <taxon>Metazoa</taxon>
        <taxon>Chordata</taxon>
        <taxon>Craniata</taxon>
        <taxon>Vertebrata</taxon>
        <taxon>Euteleostomi</taxon>
        <taxon>Archelosauria</taxon>
        <taxon>Archosauria</taxon>
        <taxon>Crocodylia</taxon>
        <taxon>Alligatoridae</taxon>
        <taxon>Alligatorinae</taxon>
        <taxon>Alligator</taxon>
    </lineage>
</organism>
<accession>A0A151MJT5</accession>
<proteinExistence type="predicted"/>
<gene>
    <name evidence="1" type="ORF">Y1Q_0014097</name>
</gene>
<sequence length="112" mass="12551">MQVEIRSNPRIHLLFPTSKAASEQVRDVTGWTEIRYPIFRDEEEEEESKLELICKMQTGNGTSRTPTARSAQASLPSMLVESPIKKGFVKLKTKGTSALGLPFLIAQESCKR</sequence>
<dbReference type="AlphaFoldDB" id="A0A151MJT5"/>
<dbReference type="EMBL" id="AKHW03006003">
    <property type="protein sequence ID" value="KYO24801.1"/>
    <property type="molecule type" value="Genomic_DNA"/>
</dbReference>
<evidence type="ECO:0000313" key="2">
    <source>
        <dbReference type="Proteomes" id="UP000050525"/>
    </source>
</evidence>
<evidence type="ECO:0000313" key="1">
    <source>
        <dbReference type="EMBL" id="KYO24801.1"/>
    </source>
</evidence>
<comment type="caution">
    <text evidence="1">The sequence shown here is derived from an EMBL/GenBank/DDBJ whole genome shotgun (WGS) entry which is preliminary data.</text>
</comment>